<comment type="caution">
    <text evidence="9">The sequence shown here is derived from an EMBL/GenBank/DDBJ whole genome shotgun (WGS) entry which is preliminary data.</text>
</comment>
<keyword evidence="3 5" id="KW-0175">Coiled coil</keyword>
<feature type="compositionally biased region" description="Polar residues" evidence="6">
    <location>
        <begin position="582"/>
        <end position="603"/>
    </location>
</feature>
<dbReference type="EMBL" id="WIXP02000010">
    <property type="protein sequence ID" value="KAF6203979.1"/>
    <property type="molecule type" value="Genomic_DNA"/>
</dbReference>
<sequence>MSRTYNDTEALTHLLEEKERDLELTARLGQQLLSQNAHLESKIEQLETELRETTEKSTQLYHDLQKKTEIIGILTNDFDDSPDDGSPVDLKFDVLKRKIGQLEEENKTLKNETFRLSEETEACEEAEAKLVEDLVAQLDACRFDLDSTGIDIEKSKQREAELKEQVEHFEEKLRTTNERLEKALGENEEYLNMITILRETQCELATELVEVKEKYGELVSVVEEMKENAKKTKKRGQSTVRVGPVFANSHTFTSHNPDSIAAELECSLLSEFSLDSGLGASTHGGLGGSSSYKKVFETFKTVSHSSSLGSSESETPGILPRRFGSGPPGLPLGTAIGGAYPAMTGDSFDASSVSSDVEEDISTFRADKLGQKEVLQDTLSRLSMSEIEARRTQLAKSSLHPYQEDFPTPDSIMSASILSSYTPWKLPEKLQIVKPIEGSLTLHHWTELATPSMEGLLEEKPGVKFKGGADLESLGLQTVSLSDIEEDDESHPGKSFMQTTHVYTYTNSTVMHPDDCTTTTNVVSSYRGSHMSTAASSRMSSVCSTPVTRSRRNSTSTVSTTPCLARLLAERGIKAATPSTLVTPEFTPTATPCNSPDRPSSPTLDDETHSSLGLPGFLMSSGAELLWKTLGSALKTPAPPPPKSVKQKPPKALMRPDKKAALTGFRLVERIERMGLEEILSTNGGGSPTIEPGSPRTLHRAGLRRTVRSFESGPGVLGVPGRPGTGSLEARLAHIPSPEQARIVRPDLGSVPSPPGLTPSGESLGTLSSIFFGRKGGLL</sequence>
<evidence type="ECO:0000256" key="6">
    <source>
        <dbReference type="SAM" id="MobiDB-lite"/>
    </source>
</evidence>
<name>A0A6A4JAY9_APOLU</name>
<evidence type="ECO:0000256" key="1">
    <source>
        <dbReference type="ARBA" id="ARBA00004173"/>
    </source>
</evidence>
<evidence type="ECO:0000313" key="10">
    <source>
        <dbReference type="Proteomes" id="UP000466442"/>
    </source>
</evidence>
<dbReference type="InterPro" id="IPR006933">
    <property type="entry name" value="HAP1_N"/>
</dbReference>
<organism evidence="9 10">
    <name type="scientific">Apolygus lucorum</name>
    <name type="common">Small green plant bug</name>
    <name type="synonym">Lygocoris lucorum</name>
    <dbReference type="NCBI Taxonomy" id="248454"/>
    <lineage>
        <taxon>Eukaryota</taxon>
        <taxon>Metazoa</taxon>
        <taxon>Ecdysozoa</taxon>
        <taxon>Arthropoda</taxon>
        <taxon>Hexapoda</taxon>
        <taxon>Insecta</taxon>
        <taxon>Pterygota</taxon>
        <taxon>Neoptera</taxon>
        <taxon>Paraneoptera</taxon>
        <taxon>Hemiptera</taxon>
        <taxon>Heteroptera</taxon>
        <taxon>Panheteroptera</taxon>
        <taxon>Cimicomorpha</taxon>
        <taxon>Miridae</taxon>
        <taxon>Mirini</taxon>
        <taxon>Apolygus</taxon>
    </lineage>
</organism>
<evidence type="ECO:0008006" key="11">
    <source>
        <dbReference type="Google" id="ProtNLM"/>
    </source>
</evidence>
<comment type="similarity">
    <text evidence="2">Belongs to the milton family.</text>
</comment>
<dbReference type="PANTHER" id="PTHR15751">
    <property type="entry name" value="TRAFFICKING KINESIN-BINDING PROTEIN"/>
    <property type="match status" value="1"/>
</dbReference>
<dbReference type="AlphaFoldDB" id="A0A6A4JAY9"/>
<dbReference type="OrthoDB" id="10067624at2759"/>
<feature type="region of interest" description="Disordered" evidence="6">
    <location>
        <begin position="582"/>
        <end position="610"/>
    </location>
</feature>
<dbReference type="Pfam" id="PF12448">
    <property type="entry name" value="Milton"/>
    <property type="match status" value="1"/>
</dbReference>
<dbReference type="Pfam" id="PF04849">
    <property type="entry name" value="HAP1_N"/>
    <property type="match status" value="1"/>
</dbReference>
<proteinExistence type="inferred from homology"/>
<evidence type="ECO:0000259" key="7">
    <source>
        <dbReference type="SMART" id="SM01423"/>
    </source>
</evidence>
<evidence type="ECO:0000256" key="5">
    <source>
        <dbReference type="SAM" id="Coils"/>
    </source>
</evidence>
<evidence type="ECO:0000256" key="3">
    <source>
        <dbReference type="ARBA" id="ARBA00023054"/>
    </source>
</evidence>
<keyword evidence="10" id="KW-1185">Reference proteome</keyword>
<feature type="domain" description="Trafficking kinesin-binding protein C-terminal" evidence="7">
    <location>
        <begin position="295"/>
        <end position="439"/>
    </location>
</feature>
<feature type="coiled-coil region" evidence="5">
    <location>
        <begin position="92"/>
        <end position="228"/>
    </location>
</feature>
<evidence type="ECO:0000313" key="9">
    <source>
        <dbReference type="EMBL" id="KAF6203979.1"/>
    </source>
</evidence>
<dbReference type="GO" id="GO:0031410">
    <property type="term" value="C:cytoplasmic vesicle"/>
    <property type="evidence" value="ECO:0007669"/>
    <property type="project" value="TreeGrafter"/>
</dbReference>
<dbReference type="PANTHER" id="PTHR15751:SF12">
    <property type="entry name" value="TRAFFICKING KINESIN-BINDING PROTEIN MILT"/>
    <property type="match status" value="1"/>
</dbReference>
<dbReference type="GO" id="GO:0048311">
    <property type="term" value="P:mitochondrion distribution"/>
    <property type="evidence" value="ECO:0007669"/>
    <property type="project" value="TreeGrafter"/>
</dbReference>
<accession>A0A6A4JAY9</accession>
<dbReference type="GO" id="GO:0017022">
    <property type="term" value="F:myosin binding"/>
    <property type="evidence" value="ECO:0007669"/>
    <property type="project" value="TreeGrafter"/>
</dbReference>
<reference evidence="9" key="1">
    <citation type="journal article" date="2021" name="Mol. Ecol. Resour.">
        <title>Apolygus lucorum genome provides insights into omnivorousness and mesophyll feeding.</title>
        <authorList>
            <person name="Liu Y."/>
            <person name="Liu H."/>
            <person name="Wang H."/>
            <person name="Huang T."/>
            <person name="Liu B."/>
            <person name="Yang B."/>
            <person name="Yin L."/>
            <person name="Li B."/>
            <person name="Zhang Y."/>
            <person name="Zhang S."/>
            <person name="Jiang F."/>
            <person name="Zhang X."/>
            <person name="Ren Y."/>
            <person name="Wang B."/>
            <person name="Wang S."/>
            <person name="Lu Y."/>
            <person name="Wu K."/>
            <person name="Fan W."/>
            <person name="Wang G."/>
        </authorList>
    </citation>
    <scope>NUCLEOTIDE SEQUENCE</scope>
    <source>
        <strain evidence="9">12Hb</strain>
    </source>
</reference>
<evidence type="ECO:0000256" key="2">
    <source>
        <dbReference type="ARBA" id="ARBA00007007"/>
    </source>
</evidence>
<dbReference type="InterPro" id="IPR022154">
    <property type="entry name" value="TRAK1/2_C"/>
</dbReference>
<evidence type="ECO:0000256" key="4">
    <source>
        <dbReference type="ARBA" id="ARBA00023128"/>
    </source>
</evidence>
<evidence type="ECO:0000259" key="8">
    <source>
        <dbReference type="SMART" id="SM01424"/>
    </source>
</evidence>
<feature type="domain" description="HAP1 N-terminal" evidence="8">
    <location>
        <begin position="1"/>
        <end position="235"/>
    </location>
</feature>
<comment type="subcellular location">
    <subcellularLocation>
        <location evidence="1">Mitochondrion</location>
    </subcellularLocation>
</comment>
<dbReference type="Gene3D" id="1.20.5.170">
    <property type="match status" value="1"/>
</dbReference>
<dbReference type="GO" id="GO:0005739">
    <property type="term" value="C:mitochondrion"/>
    <property type="evidence" value="ECO:0007669"/>
    <property type="project" value="UniProtKB-SubCell"/>
</dbReference>
<dbReference type="GO" id="GO:0006605">
    <property type="term" value="P:protein targeting"/>
    <property type="evidence" value="ECO:0007669"/>
    <property type="project" value="TreeGrafter"/>
</dbReference>
<keyword evidence="4" id="KW-0496">Mitochondrion</keyword>
<dbReference type="InterPro" id="IPR051946">
    <property type="entry name" value="Intracell_Traff-Reg"/>
</dbReference>
<protein>
    <recommendedName>
        <fullName evidence="11">Trafficking kinesin-binding protein milt</fullName>
    </recommendedName>
</protein>
<dbReference type="GO" id="GO:0047496">
    <property type="term" value="P:vesicle transport along microtubule"/>
    <property type="evidence" value="ECO:0007669"/>
    <property type="project" value="TreeGrafter"/>
</dbReference>
<feature type="region of interest" description="Disordered" evidence="6">
    <location>
        <begin position="305"/>
        <end position="327"/>
    </location>
</feature>
<dbReference type="SMART" id="SM01424">
    <property type="entry name" value="HAP1_N"/>
    <property type="match status" value="1"/>
</dbReference>
<feature type="region of interest" description="Disordered" evidence="6">
    <location>
        <begin position="633"/>
        <end position="655"/>
    </location>
</feature>
<feature type="coiled-coil region" evidence="5">
    <location>
        <begin position="29"/>
        <end position="63"/>
    </location>
</feature>
<dbReference type="SMART" id="SM01423">
    <property type="entry name" value="Milton"/>
    <property type="match status" value="1"/>
</dbReference>
<gene>
    <name evidence="9" type="ORF">GE061_002317</name>
</gene>
<dbReference type="Proteomes" id="UP000466442">
    <property type="component" value="Unassembled WGS sequence"/>
</dbReference>